<feature type="compositionally biased region" description="Polar residues" evidence="1">
    <location>
        <begin position="112"/>
        <end position="121"/>
    </location>
</feature>
<organism evidence="3 4">
    <name type="scientific">Frieseomelitta varia</name>
    <dbReference type="NCBI Taxonomy" id="561572"/>
    <lineage>
        <taxon>Eukaryota</taxon>
        <taxon>Metazoa</taxon>
        <taxon>Ecdysozoa</taxon>
        <taxon>Arthropoda</taxon>
        <taxon>Hexapoda</taxon>
        <taxon>Insecta</taxon>
        <taxon>Pterygota</taxon>
        <taxon>Neoptera</taxon>
        <taxon>Endopterygota</taxon>
        <taxon>Hymenoptera</taxon>
        <taxon>Apocrita</taxon>
        <taxon>Aculeata</taxon>
        <taxon>Apoidea</taxon>
        <taxon>Anthophila</taxon>
        <taxon>Apidae</taxon>
        <taxon>Frieseomelitta</taxon>
    </lineage>
</organism>
<sequence length="191" mass="21644">MFVVVSASINGYGSQCPIALRLTACILLLEVTAFLRETYQTLPKFKLLTKERPPPWERMYNREANRRWSMALSSMGHSQTSAQSLQSIVGDREMAPERKISFVLYEPDNESEGSSKSTVTIQGEDFQTTEKEKAKRVQPPQGRPLLLRRGTAENATGSFKKRSLKLRRGTKEGKDTECEACEYTNSRRFVA</sequence>
<dbReference type="InterPro" id="IPR045852">
    <property type="entry name" value="UNC80_central"/>
</dbReference>
<reference evidence="3" key="1">
    <citation type="submission" date="2019-11" db="EMBL/GenBank/DDBJ databases">
        <title>The nuclear and mitochondrial genomes of Frieseomelitta varia - a highly eusocial stingless bee (Meliponini) with a permanently sterile worker caste.</title>
        <authorList>
            <person name="Freitas F.C.P."/>
            <person name="Lourenco A.P."/>
            <person name="Nunes F.M.F."/>
            <person name="Paschoal A.R."/>
            <person name="Abreu F.C.P."/>
            <person name="Barbin F.O."/>
            <person name="Bataglia L."/>
            <person name="Cardoso-Junior C.A.M."/>
            <person name="Cervoni M.S."/>
            <person name="Silva S.R."/>
            <person name="Dalarmi F."/>
            <person name="Del Lama M.A."/>
            <person name="Depintor T.S."/>
            <person name="Ferreira K.M."/>
            <person name="Goria P.S."/>
            <person name="Jaskot M.C."/>
            <person name="Lago D.C."/>
            <person name="Luna-Lucena D."/>
            <person name="Moda L.M."/>
            <person name="Nascimento L."/>
            <person name="Pedrino M."/>
            <person name="Rabico F.O."/>
            <person name="Sanches F.C."/>
            <person name="Santos D.E."/>
            <person name="Santos C.G."/>
            <person name="Vieira J."/>
            <person name="Lopes T.F."/>
            <person name="Barchuk A.R."/>
            <person name="Hartfelder K."/>
            <person name="Simoes Z.L.P."/>
            <person name="Bitondi M.M.G."/>
            <person name="Pinheiro D.G."/>
        </authorList>
    </citation>
    <scope>NUCLEOTIDE SEQUENCE</scope>
    <source>
        <strain evidence="3">USP_RPSP 00005682</strain>
        <tissue evidence="3">Whole individual</tissue>
    </source>
</reference>
<dbReference type="Proteomes" id="UP000655588">
    <property type="component" value="Unassembled WGS sequence"/>
</dbReference>
<protein>
    <recommendedName>
        <fullName evidence="2">Protein UNC80 central region domain-containing protein</fullName>
    </recommendedName>
</protein>
<dbReference type="GO" id="GO:0030424">
    <property type="term" value="C:axon"/>
    <property type="evidence" value="ECO:0007669"/>
    <property type="project" value="TreeGrafter"/>
</dbReference>
<dbReference type="GO" id="GO:0055080">
    <property type="term" value="P:monoatomic cation homeostasis"/>
    <property type="evidence" value="ECO:0007669"/>
    <property type="project" value="TreeGrafter"/>
</dbReference>
<dbReference type="PANTHER" id="PTHR31781">
    <property type="entry name" value="UNC80"/>
    <property type="match status" value="1"/>
</dbReference>
<keyword evidence="4" id="KW-1185">Reference proteome</keyword>
<dbReference type="GO" id="GO:0005261">
    <property type="term" value="F:monoatomic cation channel activity"/>
    <property type="evidence" value="ECO:0007669"/>
    <property type="project" value="TreeGrafter"/>
</dbReference>
<comment type="caution">
    <text evidence="3">The sequence shown here is derived from an EMBL/GenBank/DDBJ whole genome shotgun (WGS) entry which is preliminary data.</text>
</comment>
<evidence type="ECO:0000259" key="2">
    <source>
        <dbReference type="Pfam" id="PF19424"/>
    </source>
</evidence>
<feature type="domain" description="Protein UNC80 central region" evidence="2">
    <location>
        <begin position="7"/>
        <end position="173"/>
    </location>
</feature>
<feature type="compositionally biased region" description="Basic residues" evidence="1">
    <location>
        <begin position="159"/>
        <end position="168"/>
    </location>
</feature>
<evidence type="ECO:0000256" key="1">
    <source>
        <dbReference type="SAM" id="MobiDB-lite"/>
    </source>
</evidence>
<proteinExistence type="predicted"/>
<evidence type="ECO:0000313" key="4">
    <source>
        <dbReference type="Proteomes" id="UP000655588"/>
    </source>
</evidence>
<evidence type="ECO:0000313" key="3">
    <source>
        <dbReference type="EMBL" id="KAF3422954.1"/>
    </source>
</evidence>
<dbReference type="Pfam" id="PF19424">
    <property type="entry name" value="UNC80"/>
    <property type="match status" value="1"/>
</dbReference>
<name>A0A833VWI9_9HYME</name>
<gene>
    <name evidence="3" type="ORF">E2986_11050</name>
</gene>
<dbReference type="EMBL" id="WNWW01000614">
    <property type="protein sequence ID" value="KAF3422954.1"/>
    <property type="molecule type" value="Genomic_DNA"/>
</dbReference>
<accession>A0A833VWI9</accession>
<feature type="region of interest" description="Disordered" evidence="1">
    <location>
        <begin position="108"/>
        <end position="176"/>
    </location>
</feature>
<dbReference type="PANTHER" id="PTHR31781:SF1">
    <property type="entry name" value="PROTEIN UNC-80 HOMOLOG"/>
    <property type="match status" value="1"/>
</dbReference>
<dbReference type="AlphaFoldDB" id="A0A833VWI9"/>
<dbReference type="GO" id="GO:0034703">
    <property type="term" value="C:cation channel complex"/>
    <property type="evidence" value="ECO:0007669"/>
    <property type="project" value="TreeGrafter"/>
</dbReference>